<accession>A0A944QSC6</accession>
<reference evidence="1 2" key="1">
    <citation type="submission" date="2021-05" db="EMBL/GenBank/DDBJ databases">
        <title>Genetic and Functional Diversity in Clade A Lucinid endosymbionts from the Bahamas.</title>
        <authorList>
            <person name="Giani N.M."/>
            <person name="Engel A.S."/>
            <person name="Campbell B.J."/>
        </authorList>
    </citation>
    <scope>NUCLEOTIDE SEQUENCE [LARGE SCALE GENOMIC DNA]</scope>
    <source>
        <strain evidence="1">LUC16012Gg_MoonRockCtena</strain>
    </source>
</reference>
<dbReference type="EMBL" id="JAHHGM010000005">
    <property type="protein sequence ID" value="MBT2988713.1"/>
    <property type="molecule type" value="Genomic_DNA"/>
</dbReference>
<protein>
    <submittedName>
        <fullName evidence="1">Beta-propeller domain-containing protein</fullName>
    </submittedName>
</protein>
<proteinExistence type="predicted"/>
<sequence>MSNQNIGVTFAALCYLLVMFLSGCNSSSSSGDSNLAQNDLQLKQFNTCDELKSYLIDTNVKQNDLVNIAQTPPTDLLDSAPTTLVGVSSGSPVSEPEIEIVSGTNNQVIGVDEADFVKTNGDHTYILSGGNLVILQTWPAEQSQEISRVEIDGHPRALFIDDDIVWVVSDLTLDIYPLYNVSLAADIAPRVNQMTKVSLFNVADPGQPSLIRETVFESQYIDARKIDQQVYLIVSAQLELDPVLDDPENVDIDDLLPILSDNTEPAANSQSTTALICECEAIYRPDIANGTGTLTILGFDLANPLAAISSQTILGNSGMVYANEEHLYIASVEDMYWLWLPVMEGEEYPKPGTTIHKFSLQSAPRYLASGRVDGHLLNQFAMDEYRGLLRVVTTEQGWWRGVDPENRLYIIEQTAGELLPRAQLESLGKPGESLFAVRFDEERGYLVTFEQIDPLITLDLSDANNPLVAGELEVPGFSTYLHPIEEDMILAVGVDTDTWGIKLSLFDISDFSAPALISEHLIGAGSYTEAAYDHHAFTWFEEEKMLAIPVTQWNAPLALPAFDTSNIFNGLELFRVTAPQGIEPYAAIDHDIFYREQNSGNWFYPEGIRRSFFVSDDTMNSYIYSISGRGLLVNDLAAPDINLAAVELPADNNDYLYIVSPGL</sequence>
<gene>
    <name evidence="1" type="ORF">KME65_07080</name>
</gene>
<name>A0A944QSC6_9GAMM</name>
<evidence type="ECO:0000313" key="1">
    <source>
        <dbReference type="EMBL" id="MBT2988713.1"/>
    </source>
</evidence>
<organism evidence="1 2">
    <name type="scientific">Candidatus Thiodiazotropha taylori</name>
    <dbReference type="NCBI Taxonomy" id="2792791"/>
    <lineage>
        <taxon>Bacteria</taxon>
        <taxon>Pseudomonadati</taxon>
        <taxon>Pseudomonadota</taxon>
        <taxon>Gammaproteobacteria</taxon>
        <taxon>Chromatiales</taxon>
        <taxon>Sedimenticolaceae</taxon>
        <taxon>Candidatus Thiodiazotropha</taxon>
    </lineage>
</organism>
<dbReference type="Proteomes" id="UP000770889">
    <property type="component" value="Unassembled WGS sequence"/>
</dbReference>
<comment type="caution">
    <text evidence="1">The sequence shown here is derived from an EMBL/GenBank/DDBJ whole genome shotgun (WGS) entry which is preliminary data.</text>
</comment>
<evidence type="ECO:0000313" key="2">
    <source>
        <dbReference type="Proteomes" id="UP000770889"/>
    </source>
</evidence>
<dbReference type="Pfam" id="PF09826">
    <property type="entry name" value="Beta_propel"/>
    <property type="match status" value="1"/>
</dbReference>
<dbReference type="InterPro" id="IPR014441">
    <property type="entry name" value="UCP006425_b-propeller"/>
</dbReference>
<dbReference type="AlphaFoldDB" id="A0A944QSC6"/>
<dbReference type="PIRSF" id="PIRSF006425">
    <property type="entry name" value="UCP006425_WD40"/>
    <property type="match status" value="1"/>
</dbReference>
<dbReference type="InterPro" id="IPR019198">
    <property type="entry name" value="Beta_propeller_containing"/>
</dbReference>